<organism evidence="6 7">
    <name type="scientific">Deinococcus hopiensis KR-140</name>
    <dbReference type="NCBI Taxonomy" id="695939"/>
    <lineage>
        <taxon>Bacteria</taxon>
        <taxon>Thermotogati</taxon>
        <taxon>Deinococcota</taxon>
        <taxon>Deinococci</taxon>
        <taxon>Deinococcales</taxon>
        <taxon>Deinococcaceae</taxon>
        <taxon>Deinococcus</taxon>
    </lineage>
</organism>
<dbReference type="InterPro" id="IPR036271">
    <property type="entry name" value="Tet_transcr_reg_TetR-rel_C_sf"/>
</dbReference>
<dbReference type="GO" id="GO:0003700">
    <property type="term" value="F:DNA-binding transcription factor activity"/>
    <property type="evidence" value="ECO:0007669"/>
    <property type="project" value="TreeGrafter"/>
</dbReference>
<sequence length="229" mass="26322">MSTTESIEAKALESWRKRNKQETLDRIKQAASTLFIQQGFTSSTIRGIADLAGVAPGTVFFHVRDKADLLLMVFSDYISNTTVKVFERDYSQETLSEALFGIFKTYIDLYQTHPELSRYFVKESLFQNGPWQCHVTGQTRSIVDQLAMVLNQCWKFEEIQQRINAQQFAFVLFGLYQIILLKCLSGELSYEDALIQLKEQFEIQTNAFSVPSVPNYSSNILNRSFVAHR</sequence>
<dbReference type="PROSITE" id="PS01081">
    <property type="entry name" value="HTH_TETR_1"/>
    <property type="match status" value="1"/>
</dbReference>
<dbReference type="PANTHER" id="PTHR30055">
    <property type="entry name" value="HTH-TYPE TRANSCRIPTIONAL REGULATOR RUTR"/>
    <property type="match status" value="1"/>
</dbReference>
<keyword evidence="7" id="KW-1185">Reference proteome</keyword>
<dbReference type="Pfam" id="PF00440">
    <property type="entry name" value="TetR_N"/>
    <property type="match status" value="1"/>
</dbReference>
<evidence type="ECO:0000313" key="7">
    <source>
        <dbReference type="Proteomes" id="UP000192582"/>
    </source>
</evidence>
<dbReference type="STRING" id="695939.SAMN00790413_04312"/>
<keyword evidence="2 4" id="KW-0238">DNA-binding</keyword>
<dbReference type="SUPFAM" id="SSF46689">
    <property type="entry name" value="Homeodomain-like"/>
    <property type="match status" value="1"/>
</dbReference>
<feature type="domain" description="HTH tetR-type" evidence="5">
    <location>
        <begin position="21"/>
        <end position="81"/>
    </location>
</feature>
<dbReference type="PRINTS" id="PR00455">
    <property type="entry name" value="HTHTETR"/>
</dbReference>
<dbReference type="InterPro" id="IPR023772">
    <property type="entry name" value="DNA-bd_HTH_TetR-type_CS"/>
</dbReference>
<dbReference type="Proteomes" id="UP000192582">
    <property type="component" value="Unassembled WGS sequence"/>
</dbReference>
<accession>A0A1W1UQ78</accession>
<name>A0A1W1UQ78_9DEIO</name>
<evidence type="ECO:0000259" key="5">
    <source>
        <dbReference type="PROSITE" id="PS50977"/>
    </source>
</evidence>
<feature type="DNA-binding region" description="H-T-H motif" evidence="4">
    <location>
        <begin position="44"/>
        <end position="63"/>
    </location>
</feature>
<protein>
    <submittedName>
        <fullName evidence="6">Transcriptional regulator, TetR family</fullName>
    </submittedName>
</protein>
<evidence type="ECO:0000256" key="2">
    <source>
        <dbReference type="ARBA" id="ARBA00023125"/>
    </source>
</evidence>
<keyword evidence="1" id="KW-0805">Transcription regulation</keyword>
<dbReference type="SUPFAM" id="SSF48498">
    <property type="entry name" value="Tetracyclin repressor-like, C-terminal domain"/>
    <property type="match status" value="1"/>
</dbReference>
<evidence type="ECO:0000313" key="6">
    <source>
        <dbReference type="EMBL" id="SMB83220.1"/>
    </source>
</evidence>
<dbReference type="InterPro" id="IPR050109">
    <property type="entry name" value="HTH-type_TetR-like_transc_reg"/>
</dbReference>
<evidence type="ECO:0000256" key="3">
    <source>
        <dbReference type="ARBA" id="ARBA00023163"/>
    </source>
</evidence>
<dbReference type="PROSITE" id="PS50977">
    <property type="entry name" value="HTH_TETR_2"/>
    <property type="match status" value="1"/>
</dbReference>
<gene>
    <name evidence="6" type="ORF">SAMN00790413_04312</name>
</gene>
<dbReference type="GO" id="GO:0000976">
    <property type="term" value="F:transcription cis-regulatory region binding"/>
    <property type="evidence" value="ECO:0007669"/>
    <property type="project" value="TreeGrafter"/>
</dbReference>
<reference evidence="6 7" key="1">
    <citation type="submission" date="2017-04" db="EMBL/GenBank/DDBJ databases">
        <authorList>
            <person name="Afonso C.L."/>
            <person name="Miller P.J."/>
            <person name="Scott M.A."/>
            <person name="Spackman E."/>
            <person name="Goraichik I."/>
            <person name="Dimitrov K.M."/>
            <person name="Suarez D.L."/>
            <person name="Swayne D.E."/>
        </authorList>
    </citation>
    <scope>NUCLEOTIDE SEQUENCE [LARGE SCALE GENOMIC DNA]</scope>
    <source>
        <strain evidence="6 7">KR-140</strain>
    </source>
</reference>
<evidence type="ECO:0000256" key="1">
    <source>
        <dbReference type="ARBA" id="ARBA00023015"/>
    </source>
</evidence>
<dbReference type="AlphaFoldDB" id="A0A1W1UQ78"/>
<dbReference type="Gene3D" id="1.10.357.10">
    <property type="entry name" value="Tetracycline Repressor, domain 2"/>
    <property type="match status" value="1"/>
</dbReference>
<dbReference type="PANTHER" id="PTHR30055:SF234">
    <property type="entry name" value="HTH-TYPE TRANSCRIPTIONAL REGULATOR BETI"/>
    <property type="match status" value="1"/>
</dbReference>
<dbReference type="EMBL" id="FWWU01000006">
    <property type="protein sequence ID" value="SMB83220.1"/>
    <property type="molecule type" value="Genomic_DNA"/>
</dbReference>
<dbReference type="InterPro" id="IPR001647">
    <property type="entry name" value="HTH_TetR"/>
</dbReference>
<evidence type="ECO:0000256" key="4">
    <source>
        <dbReference type="PROSITE-ProRule" id="PRU00335"/>
    </source>
</evidence>
<dbReference type="InterPro" id="IPR009057">
    <property type="entry name" value="Homeodomain-like_sf"/>
</dbReference>
<keyword evidence="3" id="KW-0804">Transcription</keyword>
<proteinExistence type="predicted"/>
<dbReference type="RefSeq" id="WP_170928522.1">
    <property type="nucleotide sequence ID" value="NZ_FWWU01000006.1"/>
</dbReference>